<feature type="signal peptide" evidence="1">
    <location>
        <begin position="1"/>
        <end position="19"/>
    </location>
</feature>
<keyword evidence="1" id="KW-0732">Signal</keyword>
<evidence type="ECO:0000313" key="4">
    <source>
        <dbReference type="Proteomes" id="UP000002320"/>
    </source>
</evidence>
<keyword evidence="4" id="KW-1185">Reference proteome</keyword>
<accession>B0WVQ9</accession>
<sequence>MKLVIFSVVLCTLFCISFQEPCSTKTPDCVPTAEHAEPGAQFKAVGLWIVGPKKGPVLGSRRINSPIVPKSVEMKSILLLVLLGAIVSISVAKPCSIKILKCLDTPLYSDDGQKPLGVWIVGPKKGEVIYDLDEVEQQRDLLAEIRRNGALVGELS</sequence>
<dbReference type="EnsemblMetazoa" id="CPIJ011436-RA">
    <property type="protein sequence ID" value="CPIJ011436-PA"/>
    <property type="gene ID" value="CPIJ011436"/>
</dbReference>
<dbReference type="Proteomes" id="UP000002320">
    <property type="component" value="Unassembled WGS sequence"/>
</dbReference>
<dbReference type="InParanoid" id="B0WVQ9"/>
<organism>
    <name type="scientific">Culex quinquefasciatus</name>
    <name type="common">Southern house mosquito</name>
    <name type="synonym">Culex pungens</name>
    <dbReference type="NCBI Taxonomy" id="7176"/>
    <lineage>
        <taxon>Eukaryota</taxon>
        <taxon>Metazoa</taxon>
        <taxon>Ecdysozoa</taxon>
        <taxon>Arthropoda</taxon>
        <taxon>Hexapoda</taxon>
        <taxon>Insecta</taxon>
        <taxon>Pterygota</taxon>
        <taxon>Neoptera</taxon>
        <taxon>Endopterygota</taxon>
        <taxon>Diptera</taxon>
        <taxon>Nematocera</taxon>
        <taxon>Culicoidea</taxon>
        <taxon>Culicidae</taxon>
        <taxon>Culicinae</taxon>
        <taxon>Culicini</taxon>
        <taxon>Culex</taxon>
        <taxon>Culex</taxon>
    </lineage>
</organism>
<reference evidence="2" key="1">
    <citation type="submission" date="2007-03" db="EMBL/GenBank/DDBJ databases">
        <title>Annotation of Culex pipiens quinquefasciatus.</title>
        <authorList>
            <consortium name="The Broad Institute Genome Sequencing Platform"/>
            <person name="Atkinson P.W."/>
            <person name="Hemingway J."/>
            <person name="Christensen B.M."/>
            <person name="Higgs S."/>
            <person name="Kodira C."/>
            <person name="Hannick L."/>
            <person name="Megy K."/>
            <person name="O'Leary S."/>
            <person name="Pearson M."/>
            <person name="Haas B.J."/>
            <person name="Mauceli E."/>
            <person name="Wortman J.R."/>
            <person name="Lee N.H."/>
            <person name="Guigo R."/>
            <person name="Stanke M."/>
            <person name="Alvarado L."/>
            <person name="Amedeo P."/>
            <person name="Antoine C.H."/>
            <person name="Arensburger P."/>
            <person name="Bidwell S.L."/>
            <person name="Crawford M."/>
            <person name="Camaro F."/>
            <person name="Devon K."/>
            <person name="Engels R."/>
            <person name="Hammond M."/>
            <person name="Howarth C."/>
            <person name="Koehrsen M."/>
            <person name="Lawson D."/>
            <person name="Montgomery P."/>
            <person name="Nene V."/>
            <person name="Nusbaum C."/>
            <person name="Puiu D."/>
            <person name="Romero-Severson J."/>
            <person name="Severson D.W."/>
            <person name="Shumway M."/>
            <person name="Sisk P."/>
            <person name="Stolte C."/>
            <person name="Zeng Q."/>
            <person name="Eisenstadt E."/>
            <person name="Fraser-Liggett C."/>
            <person name="Strausberg R."/>
            <person name="Galagan J."/>
            <person name="Birren B."/>
            <person name="Collins F.H."/>
        </authorList>
    </citation>
    <scope>NUCLEOTIDE SEQUENCE [LARGE SCALE GENOMIC DNA]</scope>
    <source>
        <strain evidence="2">JHB</strain>
    </source>
</reference>
<name>B0WVQ9_CULQU</name>
<evidence type="ECO:0000313" key="2">
    <source>
        <dbReference type="EMBL" id="EDS35666.1"/>
    </source>
</evidence>
<protein>
    <submittedName>
        <fullName evidence="2 3">Uncharacterized protein</fullName>
    </submittedName>
</protein>
<feature type="chain" id="PRO_5014567014" evidence="1">
    <location>
        <begin position="20"/>
        <end position="156"/>
    </location>
</feature>
<dbReference type="VEuPathDB" id="VectorBase:CPIJ011436"/>
<dbReference type="AlphaFoldDB" id="B0WVQ9"/>
<dbReference type="EMBL" id="DS232131">
    <property type="protein sequence ID" value="EDS35666.1"/>
    <property type="molecule type" value="Genomic_DNA"/>
</dbReference>
<evidence type="ECO:0000256" key="1">
    <source>
        <dbReference type="SAM" id="SignalP"/>
    </source>
</evidence>
<dbReference type="HOGENOM" id="CLU_1688468_0_0_1"/>
<evidence type="ECO:0000313" key="3">
    <source>
        <dbReference type="EnsemblMetazoa" id="CPIJ011436-PA"/>
    </source>
</evidence>
<dbReference type="KEGG" id="cqu:CpipJ_CPIJ011436"/>
<reference evidence="3" key="2">
    <citation type="submission" date="2020-05" db="UniProtKB">
        <authorList>
            <consortium name="EnsemblMetazoa"/>
        </authorList>
    </citation>
    <scope>IDENTIFICATION</scope>
    <source>
        <strain evidence="3">JHB</strain>
    </source>
</reference>
<proteinExistence type="predicted"/>
<gene>
    <name evidence="3" type="primary">6043895</name>
    <name evidence="2" type="ORF">CpipJ_CPIJ011436</name>
</gene>